<keyword evidence="1" id="KW-0472">Membrane</keyword>
<name>A0ABY4EYD2_9BACI</name>
<dbReference type="Proteomes" id="UP000831782">
    <property type="component" value="Chromosome"/>
</dbReference>
<accession>A0ABY4EYD2</accession>
<keyword evidence="1" id="KW-1133">Transmembrane helix</keyword>
<gene>
    <name evidence="2" type="ORF">MUN88_04745</name>
</gene>
<keyword evidence="1" id="KW-0812">Transmembrane</keyword>
<evidence type="ECO:0000256" key="1">
    <source>
        <dbReference type="SAM" id="Phobius"/>
    </source>
</evidence>
<protein>
    <recommendedName>
        <fullName evidence="4">Tripartite tricarboxylate transporter TctB family protein</fullName>
    </recommendedName>
</protein>
<sequence>MNDLKIKLLHVSYFGALVALSFLSFFILLGAGFVGNINVFILLIPFVLSVAWLSDYIWRFLSMKSKEDKLQLIEPAKNGAFILLFLSGVLIVYGLFLTTLFPTPIEDVPPWLFLGIPVMLLLMWYGLLYRYTKNKTDKIQMVFGSFLVIVSLVYAYKICDFYVLQFL</sequence>
<feature type="transmembrane region" description="Helical" evidence="1">
    <location>
        <begin position="12"/>
        <end position="33"/>
    </location>
</feature>
<feature type="transmembrane region" description="Helical" evidence="1">
    <location>
        <begin position="79"/>
        <end position="102"/>
    </location>
</feature>
<dbReference type="RefSeq" id="WP_244721477.1">
    <property type="nucleotide sequence ID" value="NZ_CP095072.1"/>
</dbReference>
<dbReference type="EMBL" id="CP095072">
    <property type="protein sequence ID" value="UOQ49417.1"/>
    <property type="molecule type" value="Genomic_DNA"/>
</dbReference>
<evidence type="ECO:0000313" key="2">
    <source>
        <dbReference type="EMBL" id="UOQ49417.1"/>
    </source>
</evidence>
<feature type="transmembrane region" description="Helical" evidence="1">
    <location>
        <begin position="39"/>
        <end position="58"/>
    </location>
</feature>
<feature type="transmembrane region" description="Helical" evidence="1">
    <location>
        <begin position="141"/>
        <end position="164"/>
    </location>
</feature>
<evidence type="ECO:0008006" key="4">
    <source>
        <dbReference type="Google" id="ProtNLM"/>
    </source>
</evidence>
<reference evidence="2 3" key="1">
    <citation type="submission" date="2022-04" db="EMBL/GenBank/DDBJ databases">
        <title>Gracilibacillus sp. isolated from saltern.</title>
        <authorList>
            <person name="Won M."/>
            <person name="Lee C.-M."/>
            <person name="Woen H.-Y."/>
            <person name="Kwon S.-W."/>
        </authorList>
    </citation>
    <scope>NUCLEOTIDE SEQUENCE [LARGE SCALE GENOMIC DNA]</scope>
    <source>
        <strain evidence="2 3">SSWR10-1</strain>
    </source>
</reference>
<feature type="transmembrane region" description="Helical" evidence="1">
    <location>
        <begin position="108"/>
        <end position="129"/>
    </location>
</feature>
<keyword evidence="3" id="KW-1185">Reference proteome</keyword>
<organism evidence="2 3">
    <name type="scientific">Gracilibacillus caseinilyticus</name>
    <dbReference type="NCBI Taxonomy" id="2932256"/>
    <lineage>
        <taxon>Bacteria</taxon>
        <taxon>Bacillati</taxon>
        <taxon>Bacillota</taxon>
        <taxon>Bacilli</taxon>
        <taxon>Bacillales</taxon>
        <taxon>Bacillaceae</taxon>
        <taxon>Gracilibacillus</taxon>
    </lineage>
</organism>
<evidence type="ECO:0000313" key="3">
    <source>
        <dbReference type="Proteomes" id="UP000831782"/>
    </source>
</evidence>
<proteinExistence type="predicted"/>